<evidence type="ECO:0008006" key="4">
    <source>
        <dbReference type="Google" id="ProtNLM"/>
    </source>
</evidence>
<feature type="coiled-coil region" evidence="1">
    <location>
        <begin position="1"/>
        <end position="56"/>
    </location>
</feature>
<dbReference type="EMBL" id="SZQL01000002">
    <property type="protein sequence ID" value="TKK70838.1"/>
    <property type="molecule type" value="Genomic_DNA"/>
</dbReference>
<accession>A0A4U3L6H4</accession>
<keyword evidence="3" id="KW-1185">Reference proteome</keyword>
<name>A0A4U3L6H4_9BACT</name>
<gene>
    <name evidence="2" type="ORF">FC093_03840</name>
</gene>
<dbReference type="RefSeq" id="WP_137260437.1">
    <property type="nucleotide sequence ID" value="NZ_SZQL01000002.1"/>
</dbReference>
<evidence type="ECO:0000313" key="2">
    <source>
        <dbReference type="EMBL" id="TKK70838.1"/>
    </source>
</evidence>
<evidence type="ECO:0000313" key="3">
    <source>
        <dbReference type="Proteomes" id="UP000305848"/>
    </source>
</evidence>
<evidence type="ECO:0000256" key="1">
    <source>
        <dbReference type="SAM" id="Coils"/>
    </source>
</evidence>
<protein>
    <recommendedName>
        <fullName evidence="4">Cell division protein ZapB</fullName>
    </recommendedName>
</protein>
<comment type="caution">
    <text evidence="2">The sequence shown here is derived from an EMBL/GenBank/DDBJ whole genome shotgun (WGS) entry which is preliminary data.</text>
</comment>
<proteinExistence type="predicted"/>
<dbReference type="SUPFAM" id="SSF90257">
    <property type="entry name" value="Myosin rod fragments"/>
    <property type="match status" value="1"/>
</dbReference>
<reference evidence="2 3" key="1">
    <citation type="submission" date="2019-05" db="EMBL/GenBank/DDBJ databases">
        <title>Panacibacter sp. strain 17mud1-8 Genome sequencing and assembly.</title>
        <authorList>
            <person name="Chhetri G."/>
        </authorList>
    </citation>
    <scope>NUCLEOTIDE SEQUENCE [LARGE SCALE GENOMIC DNA]</scope>
    <source>
        <strain evidence="2 3">17mud1-8</strain>
    </source>
</reference>
<dbReference type="OrthoDB" id="1467932at2"/>
<organism evidence="2 3">
    <name type="scientific">Ilyomonas limi</name>
    <dbReference type="NCBI Taxonomy" id="2575867"/>
    <lineage>
        <taxon>Bacteria</taxon>
        <taxon>Pseudomonadati</taxon>
        <taxon>Bacteroidota</taxon>
        <taxon>Chitinophagia</taxon>
        <taxon>Chitinophagales</taxon>
        <taxon>Chitinophagaceae</taxon>
        <taxon>Ilyomonas</taxon>
    </lineage>
</organism>
<keyword evidence="1" id="KW-0175">Coiled coil</keyword>
<sequence>MSELEEPIKNIEQKLKEVTRRYSALKKENLRLQAEAQKLNNIIAQKEEELQQLRQQTIILKSGIQSWQPEQKKLFVRRIDAYLKEIDKCIALLNE</sequence>
<dbReference type="Proteomes" id="UP000305848">
    <property type="component" value="Unassembled WGS sequence"/>
</dbReference>
<dbReference type="AlphaFoldDB" id="A0A4U3L6H4"/>